<dbReference type="Pfam" id="PF08240">
    <property type="entry name" value="ADH_N"/>
    <property type="match status" value="1"/>
</dbReference>
<dbReference type="InterPro" id="IPR050700">
    <property type="entry name" value="YIM1/Zinc_Alcohol_DH_Fams"/>
</dbReference>
<evidence type="ECO:0000256" key="3">
    <source>
        <dbReference type="ARBA" id="ARBA00023002"/>
    </source>
</evidence>
<dbReference type="EMBL" id="JAUEDK010000005">
    <property type="protein sequence ID" value="MDN0074195.1"/>
    <property type="molecule type" value="Genomic_DNA"/>
</dbReference>
<keyword evidence="3 4" id="KW-0560">Oxidoreductase</keyword>
<accession>A0ABT7XKC3</accession>
<evidence type="ECO:0000256" key="4">
    <source>
        <dbReference type="RuleBase" id="RU364000"/>
    </source>
</evidence>
<dbReference type="PANTHER" id="PTHR11695">
    <property type="entry name" value="ALCOHOL DEHYDROGENASE RELATED"/>
    <property type="match status" value="1"/>
</dbReference>
<dbReference type="Pfam" id="PF13602">
    <property type="entry name" value="ADH_zinc_N_2"/>
    <property type="match status" value="1"/>
</dbReference>
<dbReference type="SUPFAM" id="SSF50129">
    <property type="entry name" value="GroES-like"/>
    <property type="match status" value="1"/>
</dbReference>
<dbReference type="InterPro" id="IPR020843">
    <property type="entry name" value="ER"/>
</dbReference>
<reference evidence="6" key="1">
    <citation type="submission" date="2023-06" db="EMBL/GenBank/DDBJ databases">
        <authorList>
            <person name="Zhang S."/>
        </authorList>
    </citation>
    <scope>NUCLEOTIDE SEQUENCE</scope>
    <source>
        <strain evidence="6">SG2303</strain>
    </source>
</reference>
<dbReference type="NCBIfam" id="TIGR02817">
    <property type="entry name" value="adh_fam_1"/>
    <property type="match status" value="1"/>
</dbReference>
<dbReference type="PROSITE" id="PS01162">
    <property type="entry name" value="QOR_ZETA_CRYSTAL"/>
    <property type="match status" value="1"/>
</dbReference>
<protein>
    <recommendedName>
        <fullName evidence="4">Zinc-type alcohol dehydrogenase-like protein</fullName>
    </recommendedName>
</protein>
<dbReference type="Gene3D" id="3.40.50.720">
    <property type="entry name" value="NAD(P)-binding Rossmann-like Domain"/>
    <property type="match status" value="1"/>
</dbReference>
<dbReference type="InterPro" id="IPR002364">
    <property type="entry name" value="Quin_OxRdtase/zeta-crystal_CS"/>
</dbReference>
<dbReference type="CDD" id="cd08252">
    <property type="entry name" value="AL_MDR"/>
    <property type="match status" value="1"/>
</dbReference>
<evidence type="ECO:0000256" key="1">
    <source>
        <dbReference type="ARBA" id="ARBA00022723"/>
    </source>
</evidence>
<comment type="caution">
    <text evidence="6">The sequence shown here is derived from an EMBL/GenBank/DDBJ whole genome shotgun (WGS) entry which is preliminary data.</text>
</comment>
<feature type="domain" description="Enoyl reductase (ER)" evidence="5">
    <location>
        <begin position="12"/>
        <end position="334"/>
    </location>
</feature>
<dbReference type="InterPro" id="IPR013154">
    <property type="entry name" value="ADH-like_N"/>
</dbReference>
<keyword evidence="2 4" id="KW-0862">Zinc</keyword>
<evidence type="ECO:0000259" key="5">
    <source>
        <dbReference type="SMART" id="SM00829"/>
    </source>
</evidence>
<keyword evidence="7" id="KW-1185">Reference proteome</keyword>
<organism evidence="6 7">
    <name type="scientific">Crenobacter oryzisoli</name>
    <dbReference type="NCBI Taxonomy" id="3056844"/>
    <lineage>
        <taxon>Bacteria</taxon>
        <taxon>Pseudomonadati</taxon>
        <taxon>Pseudomonadota</taxon>
        <taxon>Betaproteobacteria</taxon>
        <taxon>Neisseriales</taxon>
        <taxon>Neisseriaceae</taxon>
        <taxon>Crenobacter</taxon>
    </lineage>
</organism>
<evidence type="ECO:0000256" key="2">
    <source>
        <dbReference type="ARBA" id="ARBA00022833"/>
    </source>
</evidence>
<comment type="similarity">
    <text evidence="4">Belongs to the zinc-containing alcohol dehydrogenase family. Quinone oxidoreductase subfamily.</text>
</comment>
<dbReference type="SUPFAM" id="SSF51735">
    <property type="entry name" value="NAD(P)-binding Rossmann-fold domains"/>
    <property type="match status" value="1"/>
</dbReference>
<gene>
    <name evidence="6" type="ORF">QU481_04735</name>
</gene>
<proteinExistence type="inferred from homology"/>
<evidence type="ECO:0000313" key="7">
    <source>
        <dbReference type="Proteomes" id="UP001168540"/>
    </source>
</evidence>
<keyword evidence="1 4" id="KW-0479">Metal-binding</keyword>
<dbReference type="RefSeq" id="WP_289828746.1">
    <property type="nucleotide sequence ID" value="NZ_JAUEDK010000005.1"/>
</dbReference>
<dbReference type="PANTHER" id="PTHR11695:SF294">
    <property type="entry name" value="RETICULON-4-INTERACTING PROTEIN 1, MITOCHONDRIAL"/>
    <property type="match status" value="1"/>
</dbReference>
<dbReference type="InterPro" id="IPR014182">
    <property type="entry name" value="ADH_Zn_typ-1"/>
</dbReference>
<dbReference type="SMART" id="SM00829">
    <property type="entry name" value="PKS_ER"/>
    <property type="match status" value="1"/>
</dbReference>
<evidence type="ECO:0000313" key="6">
    <source>
        <dbReference type="EMBL" id="MDN0074195.1"/>
    </source>
</evidence>
<dbReference type="Proteomes" id="UP001168540">
    <property type="component" value="Unassembled WGS sequence"/>
</dbReference>
<name>A0ABT7XKC3_9NEIS</name>
<sequence>MKAVALTRYLPIDHPEALLDVELPIPAIGEHDLLVRVAAVSVNPVDTKVRAPKDKVEANPRVLGWDAAGTVEAVGAAVAGFAVGDAVYYAGDITRPGSNAELQAVDARLVAKAPATLRPEQAAGLPLTALTAWEGLFDRLGIDPDGADQGKSLLLIGGAGGVGSLVIQLAKRAGLTVIATAGRPESAAWCRELGADLVIGRAQSLVDTLAEQDIRSVDYIYNAADTDGWWDDMVALIRPQGRIVSIVENKGVLNQDVLKTKSASFGWEFMFTRAMYQTDDMAEQGRILERVAALIDAGDLKLTLAETLSPISAATLIEAHRKLESGTMIGKLVVHSW</sequence>
<dbReference type="InterPro" id="IPR036291">
    <property type="entry name" value="NAD(P)-bd_dom_sf"/>
</dbReference>
<dbReference type="InterPro" id="IPR011032">
    <property type="entry name" value="GroES-like_sf"/>
</dbReference>
<dbReference type="Gene3D" id="3.90.180.10">
    <property type="entry name" value="Medium-chain alcohol dehydrogenases, catalytic domain"/>
    <property type="match status" value="1"/>
</dbReference>